<protein>
    <recommendedName>
        <fullName evidence="5">Ig-like domain-containing protein</fullName>
    </recommendedName>
</protein>
<sequence>MFFRAAVGVPLLLSTLASAATNGTYPASTTTNLHCTTKMGRHSACPVPTCTKLWTVEAPPVIIPSYTQTTLTHTGNASTITSTETIQATATVTASTITDTFSTTSSEYDTITETTSTTTTFTETDTVTTTSTFTSVVPTESGFQFVSDTLNGYPGTAQKRNNWNQLEARGANSTEHGVPKKDYPQSVECSAEIMVQSTKMVTVTLSPTITIVTPVPSSTTVQTTASLLHCHLRQSLTSPIDDVYLHYRPWQCYDNGKLLNYRNLDRNHHSVFHRDSYDYYYRSSCSCSYKSRSLLRR</sequence>
<evidence type="ECO:0000313" key="2">
    <source>
        <dbReference type="EMBL" id="KAF2815165.1"/>
    </source>
</evidence>
<keyword evidence="3" id="KW-1185">Reference proteome</keyword>
<evidence type="ECO:0000313" key="4">
    <source>
        <dbReference type="RefSeq" id="XP_033582129.1"/>
    </source>
</evidence>
<dbReference type="AlphaFoldDB" id="A0A6A6Z4R2"/>
<dbReference type="GeneID" id="54454045"/>
<keyword evidence="1" id="KW-0732">Signal</keyword>
<dbReference type="EMBL" id="MU003694">
    <property type="protein sequence ID" value="KAF2815165.1"/>
    <property type="molecule type" value="Genomic_DNA"/>
</dbReference>
<proteinExistence type="predicted"/>
<name>A0A6A6Z4R2_9PEZI</name>
<organism evidence="2">
    <name type="scientific">Mytilinidion resinicola</name>
    <dbReference type="NCBI Taxonomy" id="574789"/>
    <lineage>
        <taxon>Eukaryota</taxon>
        <taxon>Fungi</taxon>
        <taxon>Dikarya</taxon>
        <taxon>Ascomycota</taxon>
        <taxon>Pezizomycotina</taxon>
        <taxon>Dothideomycetes</taxon>
        <taxon>Pleosporomycetidae</taxon>
        <taxon>Mytilinidiales</taxon>
        <taxon>Mytilinidiaceae</taxon>
        <taxon>Mytilinidion</taxon>
    </lineage>
</organism>
<dbReference type="Proteomes" id="UP000504636">
    <property type="component" value="Unplaced"/>
</dbReference>
<reference evidence="2 4" key="1">
    <citation type="journal article" date="2020" name="Stud. Mycol.">
        <title>101 Dothideomycetes genomes: a test case for predicting lifestyles and emergence of pathogens.</title>
        <authorList>
            <person name="Haridas S."/>
            <person name="Albert R."/>
            <person name="Binder M."/>
            <person name="Bloem J."/>
            <person name="Labutti K."/>
            <person name="Salamov A."/>
            <person name="Andreopoulos B."/>
            <person name="Baker S."/>
            <person name="Barry K."/>
            <person name="Bills G."/>
            <person name="Bluhm B."/>
            <person name="Cannon C."/>
            <person name="Castanera R."/>
            <person name="Culley D."/>
            <person name="Daum C."/>
            <person name="Ezra D."/>
            <person name="Gonzalez J."/>
            <person name="Henrissat B."/>
            <person name="Kuo A."/>
            <person name="Liang C."/>
            <person name="Lipzen A."/>
            <person name="Lutzoni F."/>
            <person name="Magnuson J."/>
            <person name="Mondo S."/>
            <person name="Nolan M."/>
            <person name="Ohm R."/>
            <person name="Pangilinan J."/>
            <person name="Park H.-J."/>
            <person name="Ramirez L."/>
            <person name="Alfaro M."/>
            <person name="Sun H."/>
            <person name="Tritt A."/>
            <person name="Yoshinaga Y."/>
            <person name="Zwiers L.-H."/>
            <person name="Turgeon B."/>
            <person name="Goodwin S."/>
            <person name="Spatafora J."/>
            <person name="Crous P."/>
            <person name="Grigoriev I."/>
        </authorList>
    </citation>
    <scope>NUCLEOTIDE SEQUENCE</scope>
    <source>
        <strain evidence="2 4">CBS 304.34</strain>
    </source>
</reference>
<evidence type="ECO:0000256" key="1">
    <source>
        <dbReference type="SAM" id="SignalP"/>
    </source>
</evidence>
<evidence type="ECO:0008006" key="5">
    <source>
        <dbReference type="Google" id="ProtNLM"/>
    </source>
</evidence>
<reference evidence="4" key="2">
    <citation type="submission" date="2020-04" db="EMBL/GenBank/DDBJ databases">
        <authorList>
            <consortium name="NCBI Genome Project"/>
        </authorList>
    </citation>
    <scope>NUCLEOTIDE SEQUENCE</scope>
    <source>
        <strain evidence="4">CBS 304.34</strain>
    </source>
</reference>
<dbReference type="RefSeq" id="XP_033582129.1">
    <property type="nucleotide sequence ID" value="XM_033713152.1"/>
</dbReference>
<feature type="signal peptide" evidence="1">
    <location>
        <begin position="1"/>
        <end position="19"/>
    </location>
</feature>
<feature type="chain" id="PRO_5044629569" description="Ig-like domain-containing protein" evidence="1">
    <location>
        <begin position="20"/>
        <end position="297"/>
    </location>
</feature>
<dbReference type="OrthoDB" id="10524191at2759"/>
<reference evidence="4" key="3">
    <citation type="submission" date="2025-04" db="UniProtKB">
        <authorList>
            <consortium name="RefSeq"/>
        </authorList>
    </citation>
    <scope>IDENTIFICATION</scope>
    <source>
        <strain evidence="4">CBS 304.34</strain>
    </source>
</reference>
<gene>
    <name evidence="2 4" type="ORF">BDZ99DRAFT_191598</name>
</gene>
<accession>A0A6A6Z4R2</accession>
<evidence type="ECO:0000313" key="3">
    <source>
        <dbReference type="Proteomes" id="UP000504636"/>
    </source>
</evidence>